<dbReference type="PANTHER" id="PTHR10663:SF376">
    <property type="entry name" value="PH AND SEC7 DOMAIN-CONTAINING PROTEIN"/>
    <property type="match status" value="1"/>
</dbReference>
<evidence type="ECO:0000256" key="13">
    <source>
        <dbReference type="SAM" id="MobiDB-lite"/>
    </source>
</evidence>
<protein>
    <recommendedName>
        <fullName evidence="9">PH and SEC7 domain-containing protein 4</fullName>
    </recommendedName>
    <alternativeName>
        <fullName evidence="10">Exchange factor for ADP-ribosylation factor guanine nucleotide factor 6 B</fullName>
    </alternativeName>
    <alternativeName>
        <fullName evidence="11">Pleckstrin homology and SEC7 domain-containing protein 4</fullName>
    </alternativeName>
</protein>
<evidence type="ECO:0000259" key="14">
    <source>
        <dbReference type="PROSITE" id="PS50003"/>
    </source>
</evidence>
<feature type="region of interest" description="Disordered" evidence="13">
    <location>
        <begin position="20"/>
        <end position="132"/>
    </location>
</feature>
<dbReference type="SUPFAM" id="SSF48425">
    <property type="entry name" value="Sec7 domain"/>
    <property type="match status" value="1"/>
</dbReference>
<evidence type="ECO:0000256" key="1">
    <source>
        <dbReference type="ARBA" id="ARBA00004236"/>
    </source>
</evidence>
<dbReference type="InterPro" id="IPR011993">
    <property type="entry name" value="PH-like_dom_sf"/>
</dbReference>
<dbReference type="InterPro" id="IPR001849">
    <property type="entry name" value="PH_domain"/>
</dbReference>
<organism evidence="16 17">
    <name type="scientific">Melipona quadrifasciata</name>
    <dbReference type="NCBI Taxonomy" id="166423"/>
    <lineage>
        <taxon>Eukaryota</taxon>
        <taxon>Metazoa</taxon>
        <taxon>Ecdysozoa</taxon>
        <taxon>Arthropoda</taxon>
        <taxon>Hexapoda</taxon>
        <taxon>Insecta</taxon>
        <taxon>Pterygota</taxon>
        <taxon>Neoptera</taxon>
        <taxon>Endopterygota</taxon>
        <taxon>Hymenoptera</taxon>
        <taxon>Apocrita</taxon>
        <taxon>Aculeata</taxon>
        <taxon>Apoidea</taxon>
        <taxon>Anthophila</taxon>
        <taxon>Apidae</taxon>
        <taxon>Melipona</taxon>
    </lineage>
</organism>
<evidence type="ECO:0000256" key="9">
    <source>
        <dbReference type="ARBA" id="ARBA00074922"/>
    </source>
</evidence>
<keyword evidence="4" id="KW-0344">Guanine-nucleotide releasing factor</keyword>
<sequence length="1030" mass="113223">MSSYDLGREVLANPAIKAHVRRLLSPGQPACDETDSSNISHEATTLANNPRPVSSGNGEDTEPRKPGTPELPGGSPQEPTGATQYATRSNGSYSDASGSSELEALLPPVDSFKEEERAQWEPLSGDKFSRQKNTPRFEAYMMTGDLMLNLSRTQQSSGLLPKHQKKVDSLSTSPVGISKRESGQCPGQSDTSKQSAASFGYSSGFVRTSRSEDHLQFQKDPSMSAVDIDIDDDVTSSLNTLLDTRPDSGQGLSSERIVWTYNAPVSSPSASERTSCCQNGSSSQSTSSSSSTEGTSPQRSLSPTSPTSVSSSVMSSNSGSRRFPPPVATGASAAALGPSGDGTTSSASGLHPTNGDLSQSEAISNMSSPDYNDEETMDILSARDIMMVSDPSDSDSTILASEPPQRRLKAAAQENTEHRIVIQVKGPDKDVAAARNTSPRQNRRRGNLGNTELVPTSTAQSTVQRPTGNNTAGNVTPEFVGYQELKESEDENEALNIGNYEDKHGGASPPQSADEESDIESLHSFHYSPKAVDLPSAVRLAKRLYSLDGFKKSDVSRHLSKNNDFSRAVAEEYLRYFSFERDTLDVALRKFLAQFSLTGETQERERVLVHFSKRFLDCNPGAFNSQDAVHTLTCAIMLLNTDLHGQNIGRKMSCNEFIENLSELNDGDNFPREVLKQLYNAIKSFPLEWALDEEGDETVNQVIQQGDGPAISGTGNPFLDVPNVTGATEFKKGYVMRKCCFDSNGKKTPFGKRGWKMYYCTLRELVLYLHKDEHGFRNDSLHNAIRIHHALATKASDYTKKEHVFRLQTADQAEYLFQTSDSKELQSWIDTINFVCASFSCQPLAGAVGSQRKFQRPLLPCSHTKLSPVSNIGIRTKRLKKSSLFYTREQLRDHEERVSKLEAELEEHRRHPPERGAKALTVQNYKEKDAYLHHELKRYKTYAYLLRSRLAFTEVEPSLVKSSIGEVDEGIGALLNSDVALIPPPVPDRPAINREHQKRVCSLTSQVSVSRYGSCKNHTAAQYTTNTLNS</sequence>
<evidence type="ECO:0000256" key="5">
    <source>
        <dbReference type="ARBA" id="ARBA00023121"/>
    </source>
</evidence>
<keyword evidence="17" id="KW-1185">Reference proteome</keyword>
<keyword evidence="6" id="KW-0472">Membrane</keyword>
<dbReference type="GO" id="GO:0005085">
    <property type="term" value="F:guanyl-nucleotide exchange factor activity"/>
    <property type="evidence" value="ECO:0007669"/>
    <property type="project" value="UniProtKB-KW"/>
</dbReference>
<dbReference type="SMART" id="SM00233">
    <property type="entry name" value="PH"/>
    <property type="match status" value="1"/>
</dbReference>
<dbReference type="FunFam" id="2.30.29.30:FF:000267">
    <property type="entry name" value="PH and SEC7 domain-containing protein 4"/>
    <property type="match status" value="1"/>
</dbReference>
<proteinExistence type="predicted"/>
<evidence type="ECO:0000256" key="3">
    <source>
        <dbReference type="ARBA" id="ARBA00022475"/>
    </source>
</evidence>
<dbReference type="InterPro" id="IPR041681">
    <property type="entry name" value="PH_9"/>
</dbReference>
<dbReference type="SMART" id="SM00222">
    <property type="entry name" value="Sec7"/>
    <property type="match status" value="1"/>
</dbReference>
<dbReference type="AlphaFoldDB" id="A0A0N0BF58"/>
<dbReference type="GO" id="GO:0005886">
    <property type="term" value="C:plasma membrane"/>
    <property type="evidence" value="ECO:0007669"/>
    <property type="project" value="UniProtKB-SubCell"/>
</dbReference>
<feature type="compositionally biased region" description="Polar residues" evidence="13">
    <location>
        <begin position="36"/>
        <end position="58"/>
    </location>
</feature>
<dbReference type="GO" id="GO:0005543">
    <property type="term" value="F:phospholipid binding"/>
    <property type="evidence" value="ECO:0007669"/>
    <property type="project" value="InterPro"/>
</dbReference>
<reference evidence="16 17" key="1">
    <citation type="submission" date="2015-07" db="EMBL/GenBank/DDBJ databases">
        <title>The genome of Melipona quadrifasciata.</title>
        <authorList>
            <person name="Pan H."/>
            <person name="Kapheim K."/>
        </authorList>
    </citation>
    <scope>NUCLEOTIDE SEQUENCE [LARGE SCALE GENOMIC DNA]</scope>
    <source>
        <strain evidence="16">0111107301</strain>
        <tissue evidence="16">Whole body</tissue>
    </source>
</reference>
<dbReference type="InterPro" id="IPR035999">
    <property type="entry name" value="Sec7_dom_sf"/>
</dbReference>
<feature type="region of interest" description="Disordered" evidence="13">
    <location>
        <begin position="265"/>
        <end position="373"/>
    </location>
</feature>
<evidence type="ECO:0000259" key="15">
    <source>
        <dbReference type="PROSITE" id="PS50190"/>
    </source>
</evidence>
<feature type="region of interest" description="Disordered" evidence="13">
    <location>
        <begin position="498"/>
        <end position="519"/>
    </location>
</feature>
<feature type="region of interest" description="Disordered" evidence="13">
    <location>
        <begin position="152"/>
        <end position="198"/>
    </location>
</feature>
<keyword evidence="5" id="KW-0446">Lipid-binding</keyword>
<dbReference type="SUPFAM" id="SSF50729">
    <property type="entry name" value="PH domain-like"/>
    <property type="match status" value="1"/>
</dbReference>
<feature type="coiled-coil region" evidence="12">
    <location>
        <begin position="884"/>
        <end position="911"/>
    </location>
</feature>
<dbReference type="STRING" id="166423.A0A0N0BF58"/>
<evidence type="ECO:0000256" key="12">
    <source>
        <dbReference type="SAM" id="Coils"/>
    </source>
</evidence>
<evidence type="ECO:0000256" key="6">
    <source>
        <dbReference type="ARBA" id="ARBA00023136"/>
    </source>
</evidence>
<evidence type="ECO:0000256" key="8">
    <source>
        <dbReference type="ARBA" id="ARBA00059899"/>
    </source>
</evidence>
<feature type="compositionally biased region" description="Polar residues" evidence="13">
    <location>
        <begin position="185"/>
        <end position="198"/>
    </location>
</feature>
<dbReference type="OrthoDB" id="2157641at2759"/>
<comment type="function">
    <text evidence="8">Guanine nucleotide exchange factor for ARF6 and ARL14/ARF7. Through ARL14 activation, controls the movement of MHC class II-containing vesicles along the actin cytoskeleton in dendritic cells. Involved in membrane recycling. Interacts with several phosphatidylinositol phosphate species, including phosphatidylinositol 3,4-bisphosphate, phosphatidylinositol 3,5-bisphosphate and phosphatidylinositol 4,5-bisphosphate.</text>
</comment>
<dbReference type="Gene3D" id="1.10.1000.11">
    <property type="entry name" value="Arf Nucleotide-binding Site Opener,domain 2"/>
    <property type="match status" value="1"/>
</dbReference>
<dbReference type="PROSITE" id="PS50190">
    <property type="entry name" value="SEC7"/>
    <property type="match status" value="1"/>
</dbReference>
<dbReference type="CDD" id="cd13295">
    <property type="entry name" value="PH_EFA6"/>
    <property type="match status" value="1"/>
</dbReference>
<gene>
    <name evidence="16" type="ORF">WN51_00794</name>
</gene>
<comment type="subcellular location">
    <subcellularLocation>
        <location evidence="1">Cell membrane</location>
    </subcellularLocation>
    <subcellularLocation>
        <location evidence="2">Cell projection</location>
    </subcellularLocation>
</comment>
<dbReference type="GO" id="GO:0032012">
    <property type="term" value="P:regulation of ARF protein signal transduction"/>
    <property type="evidence" value="ECO:0007669"/>
    <property type="project" value="InterPro"/>
</dbReference>
<dbReference type="Gene3D" id="2.30.29.30">
    <property type="entry name" value="Pleckstrin-homology domain (PH domain)/Phosphotyrosine-binding domain (PTB)"/>
    <property type="match status" value="1"/>
</dbReference>
<feature type="region of interest" description="Disordered" evidence="13">
    <location>
        <begin position="429"/>
        <end position="475"/>
    </location>
</feature>
<feature type="compositionally biased region" description="Polar residues" evidence="13">
    <location>
        <begin position="77"/>
        <end position="88"/>
    </location>
</feature>
<keyword evidence="7" id="KW-0966">Cell projection</keyword>
<feature type="compositionally biased region" description="Polar residues" evidence="13">
    <location>
        <begin position="448"/>
        <end position="474"/>
    </location>
</feature>
<dbReference type="PANTHER" id="PTHR10663">
    <property type="entry name" value="GUANYL-NUCLEOTIDE EXCHANGE FACTOR"/>
    <property type="match status" value="1"/>
</dbReference>
<dbReference type="Pfam" id="PF15410">
    <property type="entry name" value="PH_9"/>
    <property type="match status" value="1"/>
</dbReference>
<feature type="compositionally biased region" description="Low complexity" evidence="13">
    <location>
        <begin position="89"/>
        <end position="100"/>
    </location>
</feature>
<evidence type="ECO:0000256" key="11">
    <source>
        <dbReference type="ARBA" id="ARBA00081986"/>
    </source>
</evidence>
<feature type="domain" description="PH" evidence="14">
    <location>
        <begin position="728"/>
        <end position="837"/>
    </location>
</feature>
<feature type="domain" description="SEC7" evidence="15">
    <location>
        <begin position="484"/>
        <end position="685"/>
    </location>
</feature>
<dbReference type="CDD" id="cd00171">
    <property type="entry name" value="Sec7"/>
    <property type="match status" value="1"/>
</dbReference>
<keyword evidence="12" id="KW-0175">Coiled coil</keyword>
<evidence type="ECO:0000256" key="4">
    <source>
        <dbReference type="ARBA" id="ARBA00022658"/>
    </source>
</evidence>
<keyword evidence="3" id="KW-1003">Cell membrane</keyword>
<feature type="compositionally biased region" description="Polar residues" evidence="13">
    <location>
        <begin position="355"/>
        <end position="370"/>
    </location>
</feature>
<evidence type="ECO:0000256" key="7">
    <source>
        <dbReference type="ARBA" id="ARBA00023273"/>
    </source>
</evidence>
<dbReference type="GO" id="GO:0042995">
    <property type="term" value="C:cell projection"/>
    <property type="evidence" value="ECO:0007669"/>
    <property type="project" value="UniProtKB-SubCell"/>
</dbReference>
<dbReference type="InterPro" id="IPR000904">
    <property type="entry name" value="Sec7_dom"/>
</dbReference>
<evidence type="ECO:0000313" key="16">
    <source>
        <dbReference type="EMBL" id="KOX72854.1"/>
    </source>
</evidence>
<evidence type="ECO:0000313" key="17">
    <source>
        <dbReference type="Proteomes" id="UP000053105"/>
    </source>
</evidence>
<feature type="compositionally biased region" description="Low complexity" evidence="13">
    <location>
        <begin position="274"/>
        <end position="320"/>
    </location>
</feature>
<dbReference type="Proteomes" id="UP000053105">
    <property type="component" value="Unassembled WGS sequence"/>
</dbReference>
<name>A0A0N0BF58_9HYME</name>
<dbReference type="FunFam" id="1.10.1000.11:FF:000004">
    <property type="entry name" value="PH and SEC7 domain-containing protein 2"/>
    <property type="match status" value="1"/>
</dbReference>
<dbReference type="PRINTS" id="PR00683">
    <property type="entry name" value="SPECTRINPH"/>
</dbReference>
<dbReference type="InterPro" id="IPR023394">
    <property type="entry name" value="Sec7_C_sf"/>
</dbReference>
<evidence type="ECO:0000256" key="10">
    <source>
        <dbReference type="ARBA" id="ARBA00076132"/>
    </source>
</evidence>
<evidence type="ECO:0000256" key="2">
    <source>
        <dbReference type="ARBA" id="ARBA00004316"/>
    </source>
</evidence>
<dbReference type="InterPro" id="IPR001605">
    <property type="entry name" value="PH_dom-spectrin-type"/>
</dbReference>
<dbReference type="EMBL" id="KQ435812">
    <property type="protein sequence ID" value="KOX72854.1"/>
    <property type="molecule type" value="Genomic_DNA"/>
</dbReference>
<dbReference type="Pfam" id="PF01369">
    <property type="entry name" value="Sec7"/>
    <property type="match status" value="1"/>
</dbReference>
<accession>A0A0N0BF58</accession>
<dbReference type="PROSITE" id="PS50003">
    <property type="entry name" value="PH_DOMAIN"/>
    <property type="match status" value="1"/>
</dbReference>